<dbReference type="InterPro" id="IPR021301">
    <property type="entry name" value="DUF2779"/>
</dbReference>
<protein>
    <recommendedName>
        <fullName evidence="1">DUF2779 domain-containing protein</fullName>
    </recommendedName>
</protein>
<comment type="caution">
    <text evidence="2">The sequence shown here is derived from an EMBL/GenBank/DDBJ whole genome shotgun (WGS) entry which is preliminary data.</text>
</comment>
<reference evidence="2" key="1">
    <citation type="submission" date="2019-08" db="EMBL/GenBank/DDBJ databases">
        <authorList>
            <person name="Kucharzyk K."/>
            <person name="Murdoch R.W."/>
            <person name="Higgins S."/>
            <person name="Loffler F."/>
        </authorList>
    </citation>
    <scope>NUCLEOTIDE SEQUENCE</scope>
</reference>
<accession>A0A644Y7S2</accession>
<feature type="domain" description="DUF2779" evidence="1">
    <location>
        <begin position="297"/>
        <end position="417"/>
    </location>
</feature>
<proteinExistence type="predicted"/>
<organism evidence="2">
    <name type="scientific">bioreactor metagenome</name>
    <dbReference type="NCBI Taxonomy" id="1076179"/>
    <lineage>
        <taxon>unclassified sequences</taxon>
        <taxon>metagenomes</taxon>
        <taxon>ecological metagenomes</taxon>
    </lineage>
</organism>
<gene>
    <name evidence="2" type="ORF">SDC9_70698</name>
</gene>
<name>A0A644Y7S2_9ZZZZ</name>
<dbReference type="AlphaFoldDB" id="A0A644Y7S2"/>
<sequence>MIHISDVNNYLQCKHLYLKTLSSDKPKFQQFIHMDETLSLIGTRKLGIKEAFFGQRGDPNEAAFAAMKEFEWLIKARFEYMELRVKIPFMHHNGKAWDIYFIRNELFPKEDNLMYMTDTLWVLRQLGITLGAIYILHFNSTYQRQGDLDYDQLLTISEYLYNQNNHPSVHLTDAVTARTRDLTKIIEHMRTLNRESLPPVKREKKCSGRFQCRFYTECFPEEQNVPDNSILHLLGCEYKHQMFNDGKLYLRDSDLDLIEGTRQQYAQIMADRNNGLFVDKMNLKLWLNDHLTFPLSFLDFEWDRYGIPPYDQMKPFDVLLFQYSLHVYDHELRHREFIGLEDCRRELLESLLNDLPPSGSVIVFNASGGEEIRLRELQVIYPEYSAQIDDIISRMVDFSIPFNLGMVYHLKMRGSYSLKRIVEVIDDKLSYHNLDIPQALDAVDGWRKLSKSISDEEEKKLIADLLAYCAMDTYSLYLIYRWFMELCQMEVN</sequence>
<evidence type="ECO:0000259" key="1">
    <source>
        <dbReference type="Pfam" id="PF11074"/>
    </source>
</evidence>
<dbReference type="Pfam" id="PF11074">
    <property type="entry name" value="DUF2779"/>
    <property type="match status" value="1"/>
</dbReference>
<evidence type="ECO:0000313" key="2">
    <source>
        <dbReference type="EMBL" id="MPM24217.1"/>
    </source>
</evidence>
<dbReference type="EMBL" id="VSSQ01004212">
    <property type="protein sequence ID" value="MPM24217.1"/>
    <property type="molecule type" value="Genomic_DNA"/>
</dbReference>